<dbReference type="AlphaFoldDB" id="A0A7H2BBX7"/>
<dbReference type="SUPFAM" id="SSF75304">
    <property type="entry name" value="Amidase signature (AS) enzymes"/>
    <property type="match status" value="1"/>
</dbReference>
<protein>
    <submittedName>
        <fullName evidence="2">Amidase</fullName>
    </submittedName>
</protein>
<dbReference type="Proteomes" id="UP000516404">
    <property type="component" value="Chromosome"/>
</dbReference>
<dbReference type="PANTHER" id="PTHR42678:SF34">
    <property type="entry name" value="OS04G0183300 PROTEIN"/>
    <property type="match status" value="1"/>
</dbReference>
<organism evidence="2 3">
    <name type="scientific">Rothia terrae</name>
    <dbReference type="NCBI Taxonomy" id="396015"/>
    <lineage>
        <taxon>Bacteria</taxon>
        <taxon>Bacillati</taxon>
        <taxon>Actinomycetota</taxon>
        <taxon>Actinomycetes</taxon>
        <taxon>Micrococcales</taxon>
        <taxon>Micrococcaceae</taxon>
        <taxon>Rothia</taxon>
    </lineage>
</organism>
<name>A0A7H2BBX7_9MICC</name>
<dbReference type="KEGG" id="rter:IDM49_07915"/>
<evidence type="ECO:0000313" key="2">
    <source>
        <dbReference type="EMBL" id="QNV37173.1"/>
    </source>
</evidence>
<sequence length="465" mass="49276">MPPSSWAGTGLNEPAQEIAEGERSSLSLVQECLQRIKDFDVSRRFNAIIDINKDALVQAGAIDERLAQGKQIGPLAGVPFIVKANIGTSELPNSSGNLSLAKMQPTYDSDAVRVLREAGAIVLATANTSEYAWHGTFTHFTVGGTTGNFFDSLLSASGSSGGSAVAVAAGYAPFALGTDTCGSITGPAAHASLVGFRPTHGSVSTDGVIPLSAAQDAVGVIASTAHDTCTVARLLNPALGNQDIKTTGLTGTFLTWPFETVGAPRTQHRQDKAEVRQLVERAATLLFENIQAGHQELPELTRIDFAHHFSGSDFTGITHGIDGYLHNTSFRAPDQNTIPTCVQTLKKSTLSDETVANWRSHDAEYDASTIDANKRKTADNKHRFSEYLAENQVDFLVFATSAETASKNWAGTAAADISANTGSPSVQIPVGFTTAGLPVGITIVTRPEYDTLALWLGEMMERALI</sequence>
<keyword evidence="3" id="KW-1185">Reference proteome</keyword>
<dbReference type="InterPro" id="IPR023631">
    <property type="entry name" value="Amidase_dom"/>
</dbReference>
<reference evidence="2 3" key="1">
    <citation type="submission" date="2020-09" db="EMBL/GenBank/DDBJ databases">
        <title>Investigation of environmental microbes.</title>
        <authorList>
            <person name="Ou Y."/>
            <person name="Kang Q."/>
        </authorList>
    </citation>
    <scope>NUCLEOTIDE SEQUENCE [LARGE SCALE GENOMIC DNA]</scope>
    <source>
        <strain evidence="2 3">KJZ-14</strain>
    </source>
</reference>
<dbReference type="PANTHER" id="PTHR42678">
    <property type="entry name" value="AMIDASE"/>
    <property type="match status" value="1"/>
</dbReference>
<dbReference type="GeneID" id="96624164"/>
<dbReference type="InterPro" id="IPR036928">
    <property type="entry name" value="AS_sf"/>
</dbReference>
<dbReference type="RefSeq" id="WP_190724116.1">
    <property type="nucleotide sequence ID" value="NZ_CP061539.1"/>
</dbReference>
<dbReference type="Gene3D" id="3.90.1300.10">
    <property type="entry name" value="Amidase signature (AS) domain"/>
    <property type="match status" value="1"/>
</dbReference>
<feature type="domain" description="Amidase" evidence="1">
    <location>
        <begin position="28"/>
        <end position="451"/>
    </location>
</feature>
<proteinExistence type="predicted"/>
<accession>A0A7H2BBX7</accession>
<dbReference type="EMBL" id="CP061539">
    <property type="protein sequence ID" value="QNV37173.1"/>
    <property type="molecule type" value="Genomic_DNA"/>
</dbReference>
<gene>
    <name evidence="2" type="ORF">IDM49_07915</name>
</gene>
<evidence type="ECO:0000259" key="1">
    <source>
        <dbReference type="Pfam" id="PF01425"/>
    </source>
</evidence>
<evidence type="ECO:0000313" key="3">
    <source>
        <dbReference type="Proteomes" id="UP000516404"/>
    </source>
</evidence>
<dbReference type="Pfam" id="PF01425">
    <property type="entry name" value="Amidase"/>
    <property type="match status" value="1"/>
</dbReference>